<gene>
    <name evidence="2" type="ORF">H4O18_07575</name>
</gene>
<dbReference type="RefSeq" id="WP_187583028.1">
    <property type="nucleotide sequence ID" value="NZ_JACLHY010000005.1"/>
</dbReference>
<feature type="chain" id="PRO_5045832873" description="PrcB C-terminal" evidence="1">
    <location>
        <begin position="20"/>
        <end position="151"/>
    </location>
</feature>
<comment type="caution">
    <text evidence="2">The sequence shown here is derived from an EMBL/GenBank/DDBJ whole genome shotgun (WGS) entry which is preliminary data.</text>
</comment>
<dbReference type="Proteomes" id="UP000618952">
    <property type="component" value="Unassembled WGS sequence"/>
</dbReference>
<name>A0ABR7QKX6_9FLAO</name>
<organism evidence="2 3">
    <name type="scientific">Arenibacter arenosicollis</name>
    <dbReference type="NCBI Taxonomy" id="2762274"/>
    <lineage>
        <taxon>Bacteria</taxon>
        <taxon>Pseudomonadati</taxon>
        <taxon>Bacteroidota</taxon>
        <taxon>Flavobacteriia</taxon>
        <taxon>Flavobacteriales</taxon>
        <taxon>Flavobacteriaceae</taxon>
        <taxon>Arenibacter</taxon>
    </lineage>
</organism>
<protein>
    <recommendedName>
        <fullName evidence="4">PrcB C-terminal</fullName>
    </recommendedName>
</protein>
<evidence type="ECO:0008006" key="4">
    <source>
        <dbReference type="Google" id="ProtNLM"/>
    </source>
</evidence>
<reference evidence="2 3" key="1">
    <citation type="submission" date="2020-08" db="EMBL/GenBank/DDBJ databases">
        <title>Arenibacter gaetbuli sp. nov., isolated from a sand dune.</title>
        <authorList>
            <person name="Park S."/>
            <person name="Yoon J.-H."/>
        </authorList>
    </citation>
    <scope>NUCLEOTIDE SEQUENCE [LARGE SCALE GENOMIC DNA]</scope>
    <source>
        <strain evidence="2 3">BSSL-BM3</strain>
    </source>
</reference>
<sequence length="151" mass="16916">MRLLLLIICLFGTACVGQKAVSGTMDDSSEQDSRNLQLVLGDNYSGVEQLEFQVVRDPKTLKNLFLQINKTRKPGLPIPEVDFTEELLLVYCAGTGLGEGRLKLVVIEESPEKITMGLKERITTKKENLNVATTPIYIYKMPVTHKEISFQ</sequence>
<proteinExistence type="predicted"/>
<accession>A0ABR7QKX6</accession>
<evidence type="ECO:0000256" key="1">
    <source>
        <dbReference type="SAM" id="SignalP"/>
    </source>
</evidence>
<dbReference type="PROSITE" id="PS51257">
    <property type="entry name" value="PROKAR_LIPOPROTEIN"/>
    <property type="match status" value="1"/>
</dbReference>
<feature type="signal peptide" evidence="1">
    <location>
        <begin position="1"/>
        <end position="19"/>
    </location>
</feature>
<keyword evidence="3" id="KW-1185">Reference proteome</keyword>
<evidence type="ECO:0000313" key="2">
    <source>
        <dbReference type="EMBL" id="MBC8767846.1"/>
    </source>
</evidence>
<keyword evidence="1" id="KW-0732">Signal</keyword>
<dbReference type="EMBL" id="JACLHY010000005">
    <property type="protein sequence ID" value="MBC8767846.1"/>
    <property type="molecule type" value="Genomic_DNA"/>
</dbReference>
<evidence type="ECO:0000313" key="3">
    <source>
        <dbReference type="Proteomes" id="UP000618952"/>
    </source>
</evidence>